<dbReference type="SUPFAM" id="SSF52047">
    <property type="entry name" value="RNI-like"/>
    <property type="match status" value="1"/>
</dbReference>
<proteinExistence type="predicted"/>
<dbReference type="PANTHER" id="PTHR12904">
    <property type="match status" value="1"/>
</dbReference>
<dbReference type="AlphaFoldDB" id="G0NJA8"/>
<evidence type="ECO:0000313" key="2">
    <source>
        <dbReference type="Proteomes" id="UP000008068"/>
    </source>
</evidence>
<dbReference type="InterPro" id="IPR051341">
    <property type="entry name" value="Zyg-11_UBL_adapter"/>
</dbReference>
<dbReference type="EMBL" id="GL379894">
    <property type="protein sequence ID" value="EGT32186.1"/>
    <property type="molecule type" value="Genomic_DNA"/>
</dbReference>
<organism evidence="2">
    <name type="scientific">Caenorhabditis brenneri</name>
    <name type="common">Nematode worm</name>
    <dbReference type="NCBI Taxonomy" id="135651"/>
    <lineage>
        <taxon>Eukaryota</taxon>
        <taxon>Metazoa</taxon>
        <taxon>Ecdysozoa</taxon>
        <taxon>Nematoda</taxon>
        <taxon>Chromadorea</taxon>
        <taxon>Rhabditida</taxon>
        <taxon>Rhabditina</taxon>
        <taxon>Rhabditomorpha</taxon>
        <taxon>Rhabditoidea</taxon>
        <taxon>Rhabditidae</taxon>
        <taxon>Peloderinae</taxon>
        <taxon>Caenorhabditis</taxon>
    </lineage>
</organism>
<dbReference type="OrthoDB" id="433501at2759"/>
<reference evidence="2" key="1">
    <citation type="submission" date="2011-07" db="EMBL/GenBank/DDBJ databases">
        <authorList>
            <consortium name="Caenorhabditis brenneri Sequencing and Analysis Consortium"/>
            <person name="Wilson R.K."/>
        </authorList>
    </citation>
    <scope>NUCLEOTIDE SEQUENCE [LARGE SCALE GENOMIC DNA]</scope>
    <source>
        <strain evidence="2">PB2801</strain>
    </source>
</reference>
<accession>G0NJA8</accession>
<dbReference type="PANTHER" id="PTHR12904:SF28">
    <property type="entry name" value="ATP SYNTHASE SUBUNIT ALPHA-RELATED"/>
    <property type="match status" value="1"/>
</dbReference>
<evidence type="ECO:0000313" key="1">
    <source>
        <dbReference type="EMBL" id="EGT32186.1"/>
    </source>
</evidence>
<gene>
    <name evidence="1" type="ORF">CAEBREN_10555</name>
</gene>
<sequence length="726" mass="84118">MIIPPLKALATKKASYYIEYGYLTLSYRLPEDASNQLFDVHGSHLSNIDPTKLEVTRAKLDGCSQRDYENLTNVHLEFLSIGNSYTSDLTNWLNEKKLKEGKTFIDCLIDCMAPSRQSLKSFRSDIKESYDVNWLSKILDYFVNLHRLDFSVDNCSRPRQFPQLMKTYPKVDCLNISNTAISSLNGISKFPNLNVLVMQNLHFKTADDIAELFSLQHLRYLDVSHEFVPDKQTQDQLYDDVVRAPNTLLALQLIQDKRSFPRLEEIDCSNIAMDTNTLNTFLKLNPTVKKIALLNTQVGRLTWDKVEVVSTKDLESSLEAMEWYRKNDQNKFTTVILRAIAEHLKKKLDFEANEVALRKCLDVLLDIVEGCSDYCSRGGDNTCVVESVILICELYLQHLSTKKIQQVVSVMMNNRKTDFLAYTILANPYIVKTPGLDVRWLYQKVLNFFAHQIQKVTPHTRDMVRALKNVHDLTTREIRNQTKGKIRCIPVLYDVLDTMVTSKDFDLEEELPFCQFLAKLTEKMVSSLDVALHWHLAMLIIEWMKRCPYPEIKLLFLNAFQFVIYRLKKEDIPELAERVDLKAIMSCLLGNLRTPDSITGEDLEWELAFSAIHALAYLYQPEKSGDFTRQLREVAEHNKDCPFHLPRIEINQETGARTFFTSDEKQLESWIDAIAPAIRLLKDDLTRFNKNKYEPRQQKVTERISIRFEYLDDPAIDAWHTIVVFG</sequence>
<dbReference type="HOGENOM" id="CLU_381409_0_0_1"/>
<dbReference type="Proteomes" id="UP000008068">
    <property type="component" value="Unassembled WGS sequence"/>
</dbReference>
<dbReference type="InParanoid" id="G0NJA8"/>
<dbReference type="eggNOG" id="KOG3665">
    <property type="taxonomic scope" value="Eukaryota"/>
</dbReference>
<dbReference type="Gene3D" id="3.80.10.10">
    <property type="entry name" value="Ribonuclease Inhibitor"/>
    <property type="match status" value="1"/>
</dbReference>
<dbReference type="InterPro" id="IPR032675">
    <property type="entry name" value="LRR_dom_sf"/>
</dbReference>
<protein>
    <submittedName>
        <fullName evidence="1">Uncharacterized protein</fullName>
    </submittedName>
</protein>
<dbReference type="GO" id="GO:0031462">
    <property type="term" value="C:Cul2-RING ubiquitin ligase complex"/>
    <property type="evidence" value="ECO:0007669"/>
    <property type="project" value="TreeGrafter"/>
</dbReference>
<name>G0NJA8_CAEBE</name>
<keyword evidence="2" id="KW-1185">Reference proteome</keyword>
<dbReference type="FunCoup" id="G0NJA8">
    <property type="interactions" value="17"/>
</dbReference>